<evidence type="ECO:0000313" key="8">
    <source>
        <dbReference type="EMBL" id="PCG74715.1"/>
    </source>
</evidence>
<feature type="compositionally biased region" description="Basic and acidic residues" evidence="4">
    <location>
        <begin position="576"/>
        <end position="588"/>
    </location>
</feature>
<dbReference type="AlphaFoldDB" id="A0A2A4JRQ4"/>
<dbReference type="InterPro" id="IPR001611">
    <property type="entry name" value="Leu-rich_rpt"/>
</dbReference>
<feature type="compositionally biased region" description="Low complexity" evidence="4">
    <location>
        <begin position="547"/>
        <end position="556"/>
    </location>
</feature>
<feature type="compositionally biased region" description="Basic and acidic residues" evidence="4">
    <location>
        <begin position="617"/>
        <end position="628"/>
    </location>
</feature>
<evidence type="ECO:0000256" key="6">
    <source>
        <dbReference type="SAM" id="SignalP"/>
    </source>
</evidence>
<dbReference type="SUPFAM" id="SSF52075">
    <property type="entry name" value="Outer arm dynein light chain 1"/>
    <property type="match status" value="1"/>
</dbReference>
<dbReference type="InterPro" id="IPR000483">
    <property type="entry name" value="Cys-rich_flank_reg_C"/>
</dbReference>
<name>A0A2A4JRQ4_HELVI</name>
<evidence type="ECO:0000256" key="3">
    <source>
        <dbReference type="ARBA" id="ARBA00022737"/>
    </source>
</evidence>
<keyword evidence="5" id="KW-1133">Transmembrane helix</keyword>
<dbReference type="PANTHER" id="PTHR24369">
    <property type="entry name" value="ANTIGEN BSP, PUTATIVE-RELATED"/>
    <property type="match status" value="1"/>
</dbReference>
<feature type="compositionally biased region" description="Basic and acidic residues" evidence="4">
    <location>
        <begin position="490"/>
        <end position="503"/>
    </location>
</feature>
<evidence type="ECO:0000259" key="7">
    <source>
        <dbReference type="SMART" id="SM00082"/>
    </source>
</evidence>
<gene>
    <name evidence="8" type="ORF">B5V51_12888</name>
</gene>
<dbReference type="EMBL" id="NWSH01000701">
    <property type="protein sequence ID" value="PCG74715.1"/>
    <property type="molecule type" value="Genomic_DNA"/>
</dbReference>
<feature type="signal peptide" evidence="6">
    <location>
        <begin position="1"/>
        <end position="22"/>
    </location>
</feature>
<keyword evidence="1" id="KW-0433">Leucine-rich repeat</keyword>
<feature type="chain" id="PRO_5012901344" description="LRRCT domain-containing protein" evidence="6">
    <location>
        <begin position="23"/>
        <end position="700"/>
    </location>
</feature>
<dbReference type="STRING" id="7102.A0A2A4JRQ4"/>
<dbReference type="PANTHER" id="PTHR24369:SF210">
    <property type="entry name" value="CHAOPTIN-RELATED"/>
    <property type="match status" value="1"/>
</dbReference>
<reference evidence="8" key="1">
    <citation type="submission" date="2017-09" db="EMBL/GenBank/DDBJ databases">
        <title>Contemporary evolution of a Lepidopteran species, Heliothis virescens, in response to modern agricultural practices.</title>
        <authorList>
            <person name="Fritz M.L."/>
            <person name="Deyonke A.M."/>
            <person name="Papanicolaou A."/>
            <person name="Micinski S."/>
            <person name="Westbrook J."/>
            <person name="Gould F."/>
        </authorList>
    </citation>
    <scope>NUCLEOTIDE SEQUENCE [LARGE SCALE GENOMIC DNA]</scope>
    <source>
        <strain evidence="8">HvINT-</strain>
        <tissue evidence="8">Whole body</tissue>
    </source>
</reference>
<keyword evidence="3" id="KW-0677">Repeat</keyword>
<comment type="caution">
    <text evidence="8">The sequence shown here is derived from an EMBL/GenBank/DDBJ whole genome shotgun (WGS) entry which is preliminary data.</text>
</comment>
<feature type="transmembrane region" description="Helical" evidence="5">
    <location>
        <begin position="453"/>
        <end position="474"/>
    </location>
</feature>
<feature type="region of interest" description="Disordered" evidence="4">
    <location>
        <begin position="273"/>
        <end position="292"/>
    </location>
</feature>
<protein>
    <recommendedName>
        <fullName evidence="7">LRRCT domain-containing protein</fullName>
    </recommendedName>
</protein>
<dbReference type="Gene3D" id="3.80.10.10">
    <property type="entry name" value="Ribonuclease Inhibitor"/>
    <property type="match status" value="1"/>
</dbReference>
<dbReference type="InterPro" id="IPR032675">
    <property type="entry name" value="LRR_dom_sf"/>
</dbReference>
<feature type="compositionally biased region" description="Polar residues" evidence="4">
    <location>
        <begin position="274"/>
        <end position="285"/>
    </location>
</feature>
<sequence>MTWLRVSTCFLALSVLVAPTLAAVCPDGCVCNTTRDGLHRATCSSLPELYKFTLRQKHHNINILDLSHNNITKLNHELDRLTEVVTLDLSTNGIQTLNKFFHNAKKLVHLNLANNRIQKLSFVHLPSSVSSLDLTNNLLKDVPSDLGHLAALEHLEMEGNPLDCSCENLLARDRLLIANVYIDNVKCASPSKFKGKSWLELKSKDICKVPKTDNNFMDMMMGDQPVDAVQIGKETTALKSMPLVAKSDLEDGNVIQGSDAVEDDDQLQFLKVGHNSSPSPYSQIEGSGDGGDAEHTTEILFLEPKMQRKLDKDLLASDDVIAVETEPTTDDPIEGSGEGSGFLPFNLGSDHIFDETTTPTYEDLSPEPVHPYFDVNENQSSTEYPMYPRITNLYQGDPKWNEETTPKPTTEKIVTSSTTRDTTISEQIRVTHASEVHGQLPADSENPAPHKTGTYVCIAIIVILLVGLIGFAIIKGQMRKRRDRRLLRQQKRDVEKASKEMVDMNKSLLGKPAGLETPVDKKVNGKYELVPTHESPQKKGENGDLGNGVNHGNNNGVRTDSPRDTNQNKSSSRDNNLADDKLQQHETSFDSEPASPDSRKDTNSLSSEDIFVPIDDDTPKLNGTRDSDISQPLINGDQNTDSDFLSPSREYVPVYSPDMGRVRIKMTEMPKPKTPVLVTRSRSNAGDIIITPSDAVKSTT</sequence>
<feature type="compositionally biased region" description="Polar residues" evidence="4">
    <location>
        <begin position="629"/>
        <end position="645"/>
    </location>
</feature>
<feature type="compositionally biased region" description="Polar residues" evidence="4">
    <location>
        <begin position="413"/>
        <end position="422"/>
    </location>
</feature>
<evidence type="ECO:0000256" key="4">
    <source>
        <dbReference type="SAM" id="MobiDB-lite"/>
    </source>
</evidence>
<dbReference type="PROSITE" id="PS51450">
    <property type="entry name" value="LRR"/>
    <property type="match status" value="2"/>
</dbReference>
<evidence type="ECO:0000256" key="1">
    <source>
        <dbReference type="ARBA" id="ARBA00022614"/>
    </source>
</evidence>
<dbReference type="SMART" id="SM00082">
    <property type="entry name" value="LRRCT"/>
    <property type="match status" value="1"/>
</dbReference>
<evidence type="ECO:0000256" key="2">
    <source>
        <dbReference type="ARBA" id="ARBA00022729"/>
    </source>
</evidence>
<feature type="compositionally biased region" description="Polar residues" evidence="4">
    <location>
        <begin position="564"/>
        <end position="575"/>
    </location>
</feature>
<dbReference type="InterPro" id="IPR050541">
    <property type="entry name" value="LRR_TM_domain-containing"/>
</dbReference>
<keyword evidence="5" id="KW-0812">Transmembrane</keyword>
<feature type="region of interest" description="Disordered" evidence="4">
    <location>
        <begin position="489"/>
        <end position="648"/>
    </location>
</feature>
<proteinExistence type="predicted"/>
<feature type="region of interest" description="Disordered" evidence="4">
    <location>
        <begin position="395"/>
        <end position="422"/>
    </location>
</feature>
<evidence type="ECO:0000256" key="5">
    <source>
        <dbReference type="SAM" id="Phobius"/>
    </source>
</evidence>
<dbReference type="GO" id="GO:0005886">
    <property type="term" value="C:plasma membrane"/>
    <property type="evidence" value="ECO:0007669"/>
    <property type="project" value="TreeGrafter"/>
</dbReference>
<keyword evidence="2 6" id="KW-0732">Signal</keyword>
<feature type="domain" description="LRRCT" evidence="7">
    <location>
        <begin position="160"/>
        <end position="208"/>
    </location>
</feature>
<accession>A0A2A4JRQ4</accession>
<keyword evidence="5" id="KW-0472">Membrane</keyword>
<organism evidence="8">
    <name type="scientific">Heliothis virescens</name>
    <name type="common">Tobacco budworm moth</name>
    <dbReference type="NCBI Taxonomy" id="7102"/>
    <lineage>
        <taxon>Eukaryota</taxon>
        <taxon>Metazoa</taxon>
        <taxon>Ecdysozoa</taxon>
        <taxon>Arthropoda</taxon>
        <taxon>Hexapoda</taxon>
        <taxon>Insecta</taxon>
        <taxon>Pterygota</taxon>
        <taxon>Neoptera</taxon>
        <taxon>Endopterygota</taxon>
        <taxon>Lepidoptera</taxon>
        <taxon>Glossata</taxon>
        <taxon>Ditrysia</taxon>
        <taxon>Noctuoidea</taxon>
        <taxon>Noctuidae</taxon>
        <taxon>Heliothinae</taxon>
        <taxon>Heliothis</taxon>
    </lineage>
</organism>